<reference evidence="1 2" key="1">
    <citation type="submission" date="2021-03" db="EMBL/GenBank/DDBJ databases">
        <authorList>
            <person name="King G.J."/>
            <person name="Bancroft I."/>
            <person name="Baten A."/>
            <person name="Bloomfield J."/>
            <person name="Borpatragohain P."/>
            <person name="He Z."/>
            <person name="Irish N."/>
            <person name="Irwin J."/>
            <person name="Liu K."/>
            <person name="Mauleon R.P."/>
            <person name="Moore J."/>
            <person name="Morris R."/>
            <person name="Ostergaard L."/>
            <person name="Wang B."/>
            <person name="Wells R."/>
        </authorList>
    </citation>
    <scope>NUCLEOTIDE SEQUENCE [LARGE SCALE GENOMIC DNA]</scope>
    <source>
        <strain evidence="1">R-o-18</strain>
        <tissue evidence="1">Leaf</tissue>
    </source>
</reference>
<protein>
    <recommendedName>
        <fullName evidence="3">Transmembrane protein</fullName>
    </recommendedName>
</protein>
<accession>A0ABQ7M346</accession>
<dbReference type="Proteomes" id="UP000823674">
    <property type="component" value="Chromosome A06"/>
</dbReference>
<comment type="caution">
    <text evidence="1">The sequence shown here is derived from an EMBL/GenBank/DDBJ whole genome shotgun (WGS) entry which is preliminary data.</text>
</comment>
<proteinExistence type="predicted"/>
<gene>
    <name evidence="1" type="primary">A06g502690.1_BraROA</name>
    <name evidence="1" type="ORF">IGI04_022713</name>
</gene>
<name>A0ABQ7M346_BRACM</name>
<organism evidence="1 2">
    <name type="scientific">Brassica rapa subsp. trilocularis</name>
    <dbReference type="NCBI Taxonomy" id="1813537"/>
    <lineage>
        <taxon>Eukaryota</taxon>
        <taxon>Viridiplantae</taxon>
        <taxon>Streptophyta</taxon>
        <taxon>Embryophyta</taxon>
        <taxon>Tracheophyta</taxon>
        <taxon>Spermatophyta</taxon>
        <taxon>Magnoliopsida</taxon>
        <taxon>eudicotyledons</taxon>
        <taxon>Gunneridae</taxon>
        <taxon>Pentapetalae</taxon>
        <taxon>rosids</taxon>
        <taxon>malvids</taxon>
        <taxon>Brassicales</taxon>
        <taxon>Brassicaceae</taxon>
        <taxon>Brassiceae</taxon>
        <taxon>Brassica</taxon>
    </lineage>
</organism>
<evidence type="ECO:0000313" key="1">
    <source>
        <dbReference type="EMBL" id="KAG5392750.1"/>
    </source>
</evidence>
<keyword evidence="2" id="KW-1185">Reference proteome</keyword>
<sequence length="254" mass="27574">MMKTLTFDAAENFRKGVQGSLLGFWIHFSYRRQHLGSNPVEEIDSKLAVLVFFATPASSSSSLLPLSPILLLSIYSDMLFSSGLLRLAGDLTTARRASVNPLEEKRDLGVHGLSETESVAASPGAFLTVLQTLCRRFAILCSVYGAFGSGELLLFADRQGILGCPVVKPPWRLESLTFAVALALPTWSVAGLCRFPTACFHTVKLKSLSRLVVVGIPGVGSVVWADAELGHLFRLMRLQPSAQGALWLSVFFET</sequence>
<evidence type="ECO:0008006" key="3">
    <source>
        <dbReference type="Google" id="ProtNLM"/>
    </source>
</evidence>
<dbReference type="EMBL" id="JADBGQ010000006">
    <property type="protein sequence ID" value="KAG5392750.1"/>
    <property type="molecule type" value="Genomic_DNA"/>
</dbReference>
<evidence type="ECO:0000313" key="2">
    <source>
        <dbReference type="Proteomes" id="UP000823674"/>
    </source>
</evidence>